<dbReference type="GO" id="GO:0008270">
    <property type="term" value="F:zinc ion binding"/>
    <property type="evidence" value="ECO:0007669"/>
    <property type="project" value="UniProtKB-KW"/>
</dbReference>
<evidence type="ECO:0000313" key="18">
    <source>
        <dbReference type="Proteomes" id="UP000663873"/>
    </source>
</evidence>
<evidence type="ECO:0000259" key="12">
    <source>
        <dbReference type="PROSITE" id="PS51037"/>
    </source>
</evidence>
<dbReference type="Pfam" id="PF15811">
    <property type="entry name" value="SVIP"/>
    <property type="match status" value="1"/>
</dbReference>
<evidence type="ECO:0000313" key="17">
    <source>
        <dbReference type="EMBL" id="CAF4684900.1"/>
    </source>
</evidence>
<dbReference type="Proteomes" id="UP000663851">
    <property type="component" value="Unassembled WGS sequence"/>
</dbReference>
<keyword evidence="4" id="KW-0862">Zinc</keyword>
<dbReference type="PROSITE" id="PS51037">
    <property type="entry name" value="YEATS"/>
    <property type="match status" value="1"/>
</dbReference>
<dbReference type="EMBL" id="CAJOBQ010000678">
    <property type="protein sequence ID" value="CAF4400990.1"/>
    <property type="molecule type" value="Genomic_DNA"/>
</dbReference>
<keyword evidence="1" id="KW-0519">Myristate</keyword>
<evidence type="ECO:0000256" key="9">
    <source>
        <dbReference type="PROSITE-ProRule" id="PRU00376"/>
    </source>
</evidence>
<organism evidence="15 18">
    <name type="scientific">Rotaria socialis</name>
    <dbReference type="NCBI Taxonomy" id="392032"/>
    <lineage>
        <taxon>Eukaryota</taxon>
        <taxon>Metazoa</taxon>
        <taxon>Spiralia</taxon>
        <taxon>Gnathifera</taxon>
        <taxon>Rotifera</taxon>
        <taxon>Eurotatoria</taxon>
        <taxon>Bdelloidea</taxon>
        <taxon>Philodinida</taxon>
        <taxon>Philodinidae</taxon>
        <taxon>Rotaria</taxon>
    </lineage>
</organism>
<keyword evidence="6 9" id="KW-0539">Nucleus</keyword>
<evidence type="ECO:0000313" key="15">
    <source>
        <dbReference type="EMBL" id="CAF4422919.1"/>
    </source>
</evidence>
<dbReference type="InterPro" id="IPR017907">
    <property type="entry name" value="Znf_RING_CS"/>
</dbReference>
<sequence length="349" mass="41540">MGLLLDCFRGSNSQQKFQSNNFDTPDMETRRQAAAEAANRRLQQSERRGVDEDELRRMKQRQNERERIEKQLSKLPKQADDSGGLRYVSRPYWQYQYENHLNISTHMSSDSQIREISPTRLSPIMNFDILNVYRDCPFCLKLLFEPTSTLCGHTFCLLCMERFILTSERVLQCPICRDDLNYLRSSSSHLKTNAILHNLFRQQYEKEYEIRRIETENERKQITKKRFIIGNTHQLLSCDYDYTRHEWTLFVKLNNDDQDDISQYIKQVTINLHPTFTPSQIILDKSPFCLTRIGWGVFTIYFTIEFHPQWKKSDFRTSWFLSFANTGNQKTIEIEFQKPTDDINNDEMS</sequence>
<evidence type="ECO:0008006" key="19">
    <source>
        <dbReference type="Google" id="ProtNLM"/>
    </source>
</evidence>
<dbReference type="Pfam" id="PF15227">
    <property type="entry name" value="zf-C3HC4_4"/>
    <property type="match status" value="1"/>
</dbReference>
<evidence type="ECO:0000256" key="8">
    <source>
        <dbReference type="PROSITE-ProRule" id="PRU00175"/>
    </source>
</evidence>
<evidence type="ECO:0000256" key="7">
    <source>
        <dbReference type="ARBA" id="ARBA00023288"/>
    </source>
</evidence>
<evidence type="ECO:0000256" key="2">
    <source>
        <dbReference type="ARBA" id="ARBA00022723"/>
    </source>
</evidence>
<accession>A0A820QHL2</accession>
<evidence type="ECO:0000256" key="5">
    <source>
        <dbReference type="ARBA" id="ARBA00023139"/>
    </source>
</evidence>
<feature type="region of interest" description="Disordered" evidence="10">
    <location>
        <begin position="14"/>
        <end position="83"/>
    </location>
</feature>
<dbReference type="PROSITE" id="PS50089">
    <property type="entry name" value="ZF_RING_2"/>
    <property type="match status" value="1"/>
</dbReference>
<dbReference type="Proteomes" id="UP000663862">
    <property type="component" value="Unassembled WGS sequence"/>
</dbReference>
<dbReference type="Proteomes" id="UP000663838">
    <property type="component" value="Unassembled WGS sequence"/>
</dbReference>
<dbReference type="InterPro" id="IPR038704">
    <property type="entry name" value="YEAST_sf"/>
</dbReference>
<dbReference type="EMBL" id="CAJOBP010003907">
    <property type="protein sequence ID" value="CAF4422919.1"/>
    <property type="molecule type" value="Genomic_DNA"/>
</dbReference>
<feature type="domain" description="YEATS" evidence="12">
    <location>
        <begin position="217"/>
        <end position="349"/>
    </location>
</feature>
<dbReference type="InterPro" id="IPR055129">
    <property type="entry name" value="YEATS_dom"/>
</dbReference>
<dbReference type="Gene3D" id="2.60.40.1970">
    <property type="entry name" value="YEATS domain"/>
    <property type="match status" value="1"/>
</dbReference>
<proteinExistence type="predicted"/>
<dbReference type="InterPro" id="IPR013083">
    <property type="entry name" value="Znf_RING/FYVE/PHD"/>
</dbReference>
<feature type="compositionally biased region" description="Basic and acidic residues" evidence="10">
    <location>
        <begin position="43"/>
        <end position="80"/>
    </location>
</feature>
<keyword evidence="3 8" id="KW-0863">Zinc-finger</keyword>
<dbReference type="PANTHER" id="PTHR23327">
    <property type="entry name" value="RING FINGER PROTEIN 127"/>
    <property type="match status" value="1"/>
</dbReference>
<comment type="subcellular location">
    <subcellularLocation>
        <location evidence="9">Nucleus</location>
    </subcellularLocation>
</comment>
<dbReference type="SUPFAM" id="SSF57850">
    <property type="entry name" value="RING/U-box"/>
    <property type="match status" value="1"/>
</dbReference>
<dbReference type="EMBL" id="CAJOBR010002483">
    <property type="protein sequence ID" value="CAF4684900.1"/>
    <property type="molecule type" value="Genomic_DNA"/>
</dbReference>
<dbReference type="SMART" id="SM00184">
    <property type="entry name" value="RING"/>
    <property type="match status" value="1"/>
</dbReference>
<dbReference type="EMBL" id="CAJOBS010000923">
    <property type="protein sequence ID" value="CAF4661046.1"/>
    <property type="molecule type" value="Genomic_DNA"/>
</dbReference>
<dbReference type="GO" id="GO:0005634">
    <property type="term" value="C:nucleus"/>
    <property type="evidence" value="ECO:0007669"/>
    <property type="project" value="UniProtKB-SubCell"/>
</dbReference>
<dbReference type="GO" id="GO:0061630">
    <property type="term" value="F:ubiquitin protein ligase activity"/>
    <property type="evidence" value="ECO:0007669"/>
    <property type="project" value="TreeGrafter"/>
</dbReference>
<evidence type="ECO:0000256" key="4">
    <source>
        <dbReference type="ARBA" id="ARBA00022833"/>
    </source>
</evidence>
<keyword evidence="7" id="KW-0449">Lipoprotein</keyword>
<dbReference type="PANTHER" id="PTHR23327:SF42">
    <property type="entry name" value="LON PEPTIDASE N-TERMINAL DOMAIN AND RING FINGER PROTEIN C14F5.10C"/>
    <property type="match status" value="1"/>
</dbReference>
<feature type="compositionally biased region" description="Polar residues" evidence="10">
    <location>
        <begin position="14"/>
        <end position="23"/>
    </location>
</feature>
<dbReference type="EMBL" id="CAJOBO010000183">
    <property type="protein sequence ID" value="CAF4155168.1"/>
    <property type="molecule type" value="Genomic_DNA"/>
</dbReference>
<reference evidence="15" key="1">
    <citation type="submission" date="2021-02" db="EMBL/GenBank/DDBJ databases">
        <authorList>
            <person name="Nowell W R."/>
        </authorList>
    </citation>
    <scope>NUCLEOTIDE SEQUENCE</scope>
</reference>
<evidence type="ECO:0000313" key="14">
    <source>
        <dbReference type="EMBL" id="CAF4400990.1"/>
    </source>
</evidence>
<evidence type="ECO:0000313" key="16">
    <source>
        <dbReference type="EMBL" id="CAF4661046.1"/>
    </source>
</evidence>
<evidence type="ECO:0000256" key="6">
    <source>
        <dbReference type="ARBA" id="ARBA00023242"/>
    </source>
</evidence>
<dbReference type="InterPro" id="IPR031632">
    <property type="entry name" value="SVIP"/>
</dbReference>
<dbReference type="Gene3D" id="3.30.40.10">
    <property type="entry name" value="Zinc/RING finger domain, C3HC4 (zinc finger)"/>
    <property type="match status" value="1"/>
</dbReference>
<evidence type="ECO:0000259" key="11">
    <source>
        <dbReference type="PROSITE" id="PS50089"/>
    </source>
</evidence>
<feature type="domain" description="RING-type" evidence="11">
    <location>
        <begin position="136"/>
        <end position="177"/>
    </location>
</feature>
<dbReference type="Proteomes" id="UP000663873">
    <property type="component" value="Unassembled WGS sequence"/>
</dbReference>
<name>A0A820QHL2_9BILA</name>
<dbReference type="Pfam" id="PF03366">
    <property type="entry name" value="YEATS"/>
    <property type="match status" value="1"/>
</dbReference>
<evidence type="ECO:0000313" key="13">
    <source>
        <dbReference type="EMBL" id="CAF4155168.1"/>
    </source>
</evidence>
<dbReference type="InterPro" id="IPR001841">
    <property type="entry name" value="Znf_RING"/>
</dbReference>
<protein>
    <recommendedName>
        <fullName evidence="19">RING-type domain-containing protein</fullName>
    </recommendedName>
</protein>
<comment type="caution">
    <text evidence="15">The sequence shown here is derived from an EMBL/GenBank/DDBJ whole genome shotgun (WGS) entry which is preliminary data.</text>
</comment>
<dbReference type="PROSITE" id="PS00518">
    <property type="entry name" value="ZF_RING_1"/>
    <property type="match status" value="1"/>
</dbReference>
<keyword evidence="5" id="KW-0564">Palmitate</keyword>
<dbReference type="Proteomes" id="UP000663848">
    <property type="component" value="Unassembled WGS sequence"/>
</dbReference>
<gene>
    <name evidence="13" type="ORF">HFQ381_LOCUS4605</name>
    <name evidence="17" type="ORF">QYT958_LOCUS16846</name>
    <name evidence="16" type="ORF">TOA249_LOCUS14691</name>
    <name evidence="14" type="ORF">TSG867_LOCUS12989</name>
    <name evidence="15" type="ORF">UJA718_LOCUS20721</name>
</gene>
<evidence type="ECO:0000256" key="1">
    <source>
        <dbReference type="ARBA" id="ARBA00022707"/>
    </source>
</evidence>
<evidence type="ECO:0000256" key="10">
    <source>
        <dbReference type="SAM" id="MobiDB-lite"/>
    </source>
</evidence>
<evidence type="ECO:0000256" key="3">
    <source>
        <dbReference type="ARBA" id="ARBA00022771"/>
    </source>
</evidence>
<dbReference type="AlphaFoldDB" id="A0A820QHL2"/>
<keyword evidence="2" id="KW-0479">Metal-binding</keyword>
<keyword evidence="18" id="KW-1185">Reference proteome</keyword>